<dbReference type="InterPro" id="IPR006644">
    <property type="entry name" value="Cadg"/>
</dbReference>
<feature type="domain" description="Dystroglycan-type cadherin-like" evidence="3">
    <location>
        <begin position="573"/>
        <end position="668"/>
    </location>
</feature>
<dbReference type="PROSITE" id="PS00626">
    <property type="entry name" value="RCC1_2"/>
    <property type="match status" value="3"/>
</dbReference>
<evidence type="ECO:0000313" key="4">
    <source>
        <dbReference type="EMBL" id="VEG58430.1"/>
    </source>
</evidence>
<organism evidence="4 5">
    <name type="scientific">Mycolicibacterium aurum</name>
    <name type="common">Mycobacterium aurum</name>
    <dbReference type="NCBI Taxonomy" id="1791"/>
    <lineage>
        <taxon>Bacteria</taxon>
        <taxon>Bacillati</taxon>
        <taxon>Actinomycetota</taxon>
        <taxon>Actinomycetes</taxon>
        <taxon>Mycobacteriales</taxon>
        <taxon>Mycobacteriaceae</taxon>
        <taxon>Mycolicibacterium</taxon>
    </lineage>
</organism>
<dbReference type="SMART" id="SM00736">
    <property type="entry name" value="CADG"/>
    <property type="match status" value="7"/>
</dbReference>
<feature type="compositionally biased region" description="Acidic residues" evidence="1">
    <location>
        <begin position="76"/>
        <end position="136"/>
    </location>
</feature>
<dbReference type="EMBL" id="LR134356">
    <property type="protein sequence ID" value="VEG58430.1"/>
    <property type="molecule type" value="Genomic_DNA"/>
</dbReference>
<dbReference type="Gene3D" id="2.130.10.30">
    <property type="entry name" value="Regulator of chromosome condensation 1/beta-lactamase-inhibitor protein II"/>
    <property type="match status" value="2"/>
</dbReference>
<feature type="domain" description="Dystroglycan-type cadherin-like" evidence="3">
    <location>
        <begin position="765"/>
        <end position="860"/>
    </location>
</feature>
<keyword evidence="5" id="KW-1185">Reference proteome</keyword>
<dbReference type="InterPro" id="IPR009091">
    <property type="entry name" value="RCC1/BLIP-II"/>
</dbReference>
<dbReference type="PANTHER" id="PTHR21559">
    <property type="entry name" value="DYSTROGLYCAN-RELATED"/>
    <property type="match status" value="1"/>
</dbReference>
<dbReference type="RefSeq" id="WP_126316706.1">
    <property type="nucleotide sequence ID" value="NZ_LR134356.1"/>
</dbReference>
<feature type="compositionally biased region" description="Low complexity" evidence="1">
    <location>
        <begin position="193"/>
        <end position="202"/>
    </location>
</feature>
<dbReference type="KEGG" id="mauu:NCTC10437_05462"/>
<dbReference type="GO" id="GO:0043236">
    <property type="term" value="F:laminin binding"/>
    <property type="evidence" value="ECO:0007669"/>
    <property type="project" value="TreeGrafter"/>
</dbReference>
<dbReference type="SUPFAM" id="SSF49313">
    <property type="entry name" value="Cadherin-like"/>
    <property type="match status" value="7"/>
</dbReference>
<feature type="domain" description="Dystroglycan-type cadherin-like" evidence="3">
    <location>
        <begin position="861"/>
        <end position="956"/>
    </location>
</feature>
<feature type="domain" description="Dystroglycan-type cadherin-like" evidence="3">
    <location>
        <begin position="669"/>
        <end position="764"/>
    </location>
</feature>
<evidence type="ECO:0000259" key="3">
    <source>
        <dbReference type="SMART" id="SM00736"/>
    </source>
</evidence>
<feature type="domain" description="Dystroglycan-type cadherin-like" evidence="3">
    <location>
        <begin position="382"/>
        <end position="476"/>
    </location>
</feature>
<feature type="domain" description="Dystroglycan-type cadherin-like" evidence="3">
    <location>
        <begin position="957"/>
        <end position="1052"/>
    </location>
</feature>
<protein>
    <submittedName>
        <fullName evidence="4">Putative outer membrane adhesin like protein</fullName>
    </submittedName>
</protein>
<dbReference type="Pfam" id="PF05345">
    <property type="entry name" value="He_PIG"/>
    <property type="match status" value="7"/>
</dbReference>
<reference evidence="4 5" key="1">
    <citation type="submission" date="2018-12" db="EMBL/GenBank/DDBJ databases">
        <authorList>
            <consortium name="Pathogen Informatics"/>
        </authorList>
    </citation>
    <scope>NUCLEOTIDE SEQUENCE [LARGE SCALE GENOMIC DNA]</scope>
    <source>
        <strain evidence="4 5">NCTC10437</strain>
    </source>
</reference>
<evidence type="ECO:0000256" key="2">
    <source>
        <dbReference type="SAM" id="SignalP"/>
    </source>
</evidence>
<feature type="compositionally biased region" description="Low complexity" evidence="1">
    <location>
        <begin position="38"/>
        <end position="75"/>
    </location>
</feature>
<dbReference type="Pfam" id="PF13540">
    <property type="entry name" value="RCC1_2"/>
    <property type="match status" value="6"/>
</dbReference>
<dbReference type="OrthoDB" id="5112730at2"/>
<dbReference type="STRING" id="1791.GCA_001049355_00907"/>
<dbReference type="PANTHER" id="PTHR21559:SF21">
    <property type="entry name" value="DYSTROGLYCAN 1"/>
    <property type="match status" value="1"/>
</dbReference>
<feature type="region of interest" description="Disordered" evidence="1">
    <location>
        <begin position="33"/>
        <end position="217"/>
    </location>
</feature>
<dbReference type="GO" id="GO:0016011">
    <property type="term" value="C:dystroglycan complex"/>
    <property type="evidence" value="ECO:0007669"/>
    <property type="project" value="TreeGrafter"/>
</dbReference>
<dbReference type="GO" id="GO:0005975">
    <property type="term" value="P:carbohydrate metabolic process"/>
    <property type="evidence" value="ECO:0007669"/>
    <property type="project" value="UniProtKB-ARBA"/>
</dbReference>
<evidence type="ECO:0000256" key="1">
    <source>
        <dbReference type="SAM" id="MobiDB-lite"/>
    </source>
</evidence>
<name>A0A448J151_MYCAU</name>
<evidence type="ECO:0000313" key="5">
    <source>
        <dbReference type="Proteomes" id="UP000279306"/>
    </source>
</evidence>
<keyword evidence="2" id="KW-0732">Signal</keyword>
<feature type="chain" id="PRO_5019412088" evidence="2">
    <location>
        <begin position="32"/>
        <end position="1438"/>
    </location>
</feature>
<dbReference type="InterPro" id="IPR000408">
    <property type="entry name" value="Reg_chr_condens"/>
</dbReference>
<proteinExistence type="predicted"/>
<dbReference type="InterPro" id="IPR013783">
    <property type="entry name" value="Ig-like_fold"/>
</dbReference>
<dbReference type="Proteomes" id="UP000279306">
    <property type="component" value="Chromosome"/>
</dbReference>
<dbReference type="GO" id="GO:0005509">
    <property type="term" value="F:calcium ion binding"/>
    <property type="evidence" value="ECO:0007669"/>
    <property type="project" value="InterPro"/>
</dbReference>
<feature type="domain" description="Dystroglycan-type cadherin-like" evidence="3">
    <location>
        <begin position="477"/>
        <end position="572"/>
    </location>
</feature>
<gene>
    <name evidence="4" type="primary">sraP</name>
    <name evidence="4" type="ORF">NCTC10437_05462</name>
</gene>
<sequence>MGYAQHIGRVGALAVALGVGSAITFPHTAVADTETGQTTTSVSRDSSPTSDTDTSTETDGVTSTTESTGAQTTTSPDDEDEPATEDPLEDLDAELSADPDIELPADPDVDAELPSDPDLEVPAEVPTDTESEESPPEAETPTASGDGPVLGGDPDENATQPHLPPSSPTTTLTPDAEPSEPEVVSTLSTQRNATTLAASATTPPHLPQASVTVTAPPPPPAPLRQIVRALVVGVLGIFDFNPAPAPGVPKNPFLEAIWGLYRRIESFVWNERPTITTAQIVGTSFTGDGKLAVILDVDFDDANGDPLTYTTTDGTQGTLTANTDGTYTYYTDADSTGTDAVTITAADTAFHFHGLGRLFGGGHTTTATLAITLTETPNTAPTVATPIPDQTATEDTGFTYQVPAATFGDAEADTLTYSTGTLPAWLTFNAATRTFTGTPTNTDVGTVAVVVTATDPSGASVTDTFSLAVANVNDAPTVANPIPDQTATQGTGFTYTLPANTFGDIDAGDTLTYTTGALPSWLTFSPTTRTFTGTPTNIDVGTVSVTVTATDPSGASVTDTFALAVANVNDAPTVANPIPDQTATQGTGFTYTLPANTFGDIDAGDTLTYTTGALPSWLTFSPTTRTFTGTPTNTDVGTVSVTVTATDPSGASVTDSLSLAVANVNDAPTVANPIPDQTATQGTGFTYTLPANTFGDIDAGDTLTYTTGTLPAWLSFNATTRTFTGTPTNAAVGTVAITVTATDESGLSVTDTFALAVANVNDAPTVRNPIPDQTATQGTGFTYTLPGNTFRDIDTGDTLTYTTGTLPSWLSFNATTRTFTGTPTNAAVGTVAIIVTATDESGLSVTDTFALAVANVNDAPTVANPIPGQTATQDAGFTYTLPANTFGDIDTGDTLTYTTNTLPSWLTFNATTRTFTGTPTNTDVGTVSVTVTATDASGASVTDTFALAVANVNDAPTVANPIPDQTATQGTGFSYTLPANTFGDIDAGDTLTYSTGTLPSWLTFNPATRTFTGTPTNTNVGTVTVTVTAADQAGQSVTDTFTATVTPTNDAPVIYSVTSTPGTGNTWVVTVITHDPDGDPVTVGLTADDPTRVSVTTNTNGTYTVTVTDTSWAAAHPGAQISITATVTDGTADSVTHTEAIGTVNNAVAFGRNPQGQNTIPALPAGITYTQVAANEYHTVLLRSDGAAIAVGRNSEGQNDIPELPAGITYTQVAAGAFHTVLLRSDGTAIAIGDDSFYGQIDIPELPAGITYTQVAAGDVHTVLLRSDGTAIAVGRNFEGQTTIPAPPAGITYTQVAAGYYHTVLLRSDGTAIAAGSNGLGQTTIPAPPAGITYTQVAAGNYHTVLLRSDGTAIAAGSNFYGQTTIPAPPAGITYTQVAAGVVHTVLLRSDGTAIAVGRNSEGQSTIPALPAGVIYTQVAPGALHTVLLTGVASTTAL</sequence>
<dbReference type="InterPro" id="IPR015919">
    <property type="entry name" value="Cadherin-like_sf"/>
</dbReference>
<dbReference type="SUPFAM" id="SSF50985">
    <property type="entry name" value="RCC1/BLIP-II"/>
    <property type="match status" value="1"/>
</dbReference>
<feature type="signal peptide" evidence="2">
    <location>
        <begin position="1"/>
        <end position="31"/>
    </location>
</feature>
<dbReference type="PROSITE" id="PS50012">
    <property type="entry name" value="RCC1_3"/>
    <property type="match status" value="3"/>
</dbReference>
<dbReference type="Gene3D" id="2.60.40.10">
    <property type="entry name" value="Immunoglobulins"/>
    <property type="match status" value="7"/>
</dbReference>
<dbReference type="Pfam" id="PF17963">
    <property type="entry name" value="Big_9"/>
    <property type="match status" value="1"/>
</dbReference>
<accession>A0A448J151</accession>